<keyword evidence="2" id="KW-0813">Transport</keyword>
<feature type="transmembrane region" description="Helical" evidence="7">
    <location>
        <begin position="167"/>
        <end position="186"/>
    </location>
</feature>
<keyword evidence="6 7" id="KW-0472">Membrane</keyword>
<feature type="transmembrane region" description="Helical" evidence="7">
    <location>
        <begin position="327"/>
        <end position="348"/>
    </location>
</feature>
<gene>
    <name evidence="9" type="ORF">KSF_087670</name>
</gene>
<accession>A0A8J3IVQ0</accession>
<dbReference type="Gene3D" id="1.20.1720.10">
    <property type="entry name" value="Multidrug resistance protein D"/>
    <property type="match status" value="2"/>
</dbReference>
<proteinExistence type="predicted"/>
<dbReference type="InterPro" id="IPR036259">
    <property type="entry name" value="MFS_trans_sf"/>
</dbReference>
<evidence type="ECO:0000256" key="3">
    <source>
        <dbReference type="ARBA" id="ARBA00022475"/>
    </source>
</evidence>
<dbReference type="AlphaFoldDB" id="A0A8J3IVQ0"/>
<dbReference type="GO" id="GO:0022857">
    <property type="term" value="F:transmembrane transporter activity"/>
    <property type="evidence" value="ECO:0007669"/>
    <property type="project" value="InterPro"/>
</dbReference>
<evidence type="ECO:0000256" key="7">
    <source>
        <dbReference type="SAM" id="Phobius"/>
    </source>
</evidence>
<keyword evidence="10" id="KW-1185">Reference proteome</keyword>
<sequence length="563" mass="59459">MPDEQKGMLPPVKYWEFLPTLNAVFREEAGRIVGWKSLPEESEKPMKRASVQENRFEQQELRATWGAWVALVIVSMAVFLDAVDVSIVNVALPAIKLDLQLTTIELQWVPGAYILTYGGFMLLGGRAADLFGRRRIFLLGAALFGFASLVGGLAHGGWVLILARGGQGIGAALTMPAAISIITTTFPEGKARNQALGIFIATGGAGFAGGLILGGIFTTFISWHWVFFVNVPVSLLILLLSPVVIHEGKQQTGTRSYDLGGALTVTAGLLLLVYAMTQANEEGSTPLKTTGLFALALAFLVVFLLIEWRSKAPLLPLRLFRSRTLGAACIVSFTMGSYFSFLFIYTLYLQNVLHVSPLDTSLTLLPAAIAAIPVSQFVAPWFMNRLGMKLTAGLGMLGLVSGIVLFLRAGETFDYVGLILPATLLTMPCGMALCLPTLPAAATSSVKQTEQGLASGLQGTLGQAGAGFFLALAATVVTAWTPSVHRVGGPSALSVTAQLSGLHAGILVIAAGAALGAIVAIVGIRSQPVITLDAPDEEHGSIPGLLETCEEECGSQSVCTQES</sequence>
<evidence type="ECO:0000256" key="5">
    <source>
        <dbReference type="ARBA" id="ARBA00022989"/>
    </source>
</evidence>
<dbReference type="PANTHER" id="PTHR42718:SF46">
    <property type="entry name" value="BLR6921 PROTEIN"/>
    <property type="match status" value="1"/>
</dbReference>
<dbReference type="EMBL" id="BNJK01000002">
    <property type="protein sequence ID" value="GHO98719.1"/>
    <property type="molecule type" value="Genomic_DNA"/>
</dbReference>
<dbReference type="InterPro" id="IPR005829">
    <property type="entry name" value="Sugar_transporter_CS"/>
</dbReference>
<dbReference type="RefSeq" id="WP_220209415.1">
    <property type="nucleotide sequence ID" value="NZ_BNJK01000002.1"/>
</dbReference>
<dbReference type="PROSITE" id="PS00216">
    <property type="entry name" value="SUGAR_TRANSPORT_1"/>
    <property type="match status" value="1"/>
</dbReference>
<dbReference type="Proteomes" id="UP000597444">
    <property type="component" value="Unassembled WGS sequence"/>
</dbReference>
<feature type="transmembrane region" description="Helical" evidence="7">
    <location>
        <begin position="257"/>
        <end position="277"/>
    </location>
</feature>
<feature type="transmembrane region" description="Helical" evidence="7">
    <location>
        <begin position="289"/>
        <end position="306"/>
    </location>
</feature>
<keyword evidence="4 7" id="KW-0812">Transmembrane</keyword>
<dbReference type="PROSITE" id="PS50850">
    <property type="entry name" value="MFS"/>
    <property type="match status" value="1"/>
</dbReference>
<feature type="transmembrane region" description="Helical" evidence="7">
    <location>
        <begin position="501"/>
        <end position="524"/>
    </location>
</feature>
<evidence type="ECO:0000256" key="1">
    <source>
        <dbReference type="ARBA" id="ARBA00004651"/>
    </source>
</evidence>
<dbReference type="SUPFAM" id="SSF103473">
    <property type="entry name" value="MFS general substrate transporter"/>
    <property type="match status" value="1"/>
</dbReference>
<dbReference type="PANTHER" id="PTHR42718">
    <property type="entry name" value="MAJOR FACILITATOR SUPERFAMILY MULTIDRUG TRANSPORTER MFSC"/>
    <property type="match status" value="1"/>
</dbReference>
<evidence type="ECO:0000313" key="9">
    <source>
        <dbReference type="EMBL" id="GHO98719.1"/>
    </source>
</evidence>
<dbReference type="InterPro" id="IPR011701">
    <property type="entry name" value="MFS"/>
</dbReference>
<organism evidence="9 10">
    <name type="scientific">Reticulibacter mediterranei</name>
    <dbReference type="NCBI Taxonomy" id="2778369"/>
    <lineage>
        <taxon>Bacteria</taxon>
        <taxon>Bacillati</taxon>
        <taxon>Chloroflexota</taxon>
        <taxon>Ktedonobacteria</taxon>
        <taxon>Ktedonobacterales</taxon>
        <taxon>Reticulibacteraceae</taxon>
        <taxon>Reticulibacter</taxon>
    </lineage>
</organism>
<feature type="domain" description="Major facilitator superfamily (MFS) profile" evidence="8">
    <location>
        <begin position="70"/>
        <end position="528"/>
    </location>
</feature>
<feature type="transmembrane region" description="Helical" evidence="7">
    <location>
        <begin position="108"/>
        <end position="124"/>
    </location>
</feature>
<evidence type="ECO:0000259" key="8">
    <source>
        <dbReference type="PROSITE" id="PS50850"/>
    </source>
</evidence>
<feature type="transmembrane region" description="Helical" evidence="7">
    <location>
        <begin position="65"/>
        <end position="88"/>
    </location>
</feature>
<name>A0A8J3IVQ0_9CHLR</name>
<evidence type="ECO:0000256" key="2">
    <source>
        <dbReference type="ARBA" id="ARBA00022448"/>
    </source>
</evidence>
<feature type="transmembrane region" description="Helical" evidence="7">
    <location>
        <begin position="390"/>
        <end position="409"/>
    </location>
</feature>
<feature type="transmembrane region" description="Helical" evidence="7">
    <location>
        <begin position="415"/>
        <end position="438"/>
    </location>
</feature>
<evidence type="ECO:0000313" key="10">
    <source>
        <dbReference type="Proteomes" id="UP000597444"/>
    </source>
</evidence>
<dbReference type="InterPro" id="IPR020846">
    <property type="entry name" value="MFS_dom"/>
</dbReference>
<dbReference type="CDD" id="cd17321">
    <property type="entry name" value="MFS_MMR_MDR_like"/>
    <property type="match status" value="1"/>
</dbReference>
<evidence type="ECO:0000256" key="4">
    <source>
        <dbReference type="ARBA" id="ARBA00022692"/>
    </source>
</evidence>
<comment type="subcellular location">
    <subcellularLocation>
        <location evidence="1">Cell membrane</location>
        <topology evidence="1">Multi-pass membrane protein</topology>
    </subcellularLocation>
</comment>
<dbReference type="Pfam" id="PF07690">
    <property type="entry name" value="MFS_1"/>
    <property type="match status" value="1"/>
</dbReference>
<feature type="transmembrane region" description="Helical" evidence="7">
    <location>
        <begin position="223"/>
        <end position="245"/>
    </location>
</feature>
<feature type="transmembrane region" description="Helical" evidence="7">
    <location>
        <begin position="360"/>
        <end position="383"/>
    </location>
</feature>
<evidence type="ECO:0000256" key="6">
    <source>
        <dbReference type="ARBA" id="ARBA00023136"/>
    </source>
</evidence>
<keyword evidence="5 7" id="KW-1133">Transmembrane helix</keyword>
<keyword evidence="3" id="KW-1003">Cell membrane</keyword>
<feature type="transmembrane region" description="Helical" evidence="7">
    <location>
        <begin position="136"/>
        <end position="161"/>
    </location>
</feature>
<reference evidence="9" key="1">
    <citation type="submission" date="2020-10" db="EMBL/GenBank/DDBJ databases">
        <title>Taxonomic study of unclassified bacteria belonging to the class Ktedonobacteria.</title>
        <authorList>
            <person name="Yabe S."/>
            <person name="Wang C.M."/>
            <person name="Zheng Y."/>
            <person name="Sakai Y."/>
            <person name="Cavaletti L."/>
            <person name="Monciardini P."/>
            <person name="Donadio S."/>
        </authorList>
    </citation>
    <scope>NUCLEOTIDE SEQUENCE</scope>
    <source>
        <strain evidence="9">ID150040</strain>
    </source>
</reference>
<comment type="caution">
    <text evidence="9">The sequence shown here is derived from an EMBL/GenBank/DDBJ whole genome shotgun (WGS) entry which is preliminary data.</text>
</comment>
<feature type="transmembrane region" description="Helical" evidence="7">
    <location>
        <begin position="198"/>
        <end position="217"/>
    </location>
</feature>
<protein>
    <submittedName>
        <fullName evidence="9">MFS transporter</fullName>
    </submittedName>
</protein>
<feature type="transmembrane region" description="Helical" evidence="7">
    <location>
        <begin position="459"/>
        <end position="481"/>
    </location>
</feature>
<dbReference type="GO" id="GO:0005886">
    <property type="term" value="C:plasma membrane"/>
    <property type="evidence" value="ECO:0007669"/>
    <property type="project" value="UniProtKB-SubCell"/>
</dbReference>